<gene>
    <name evidence="3" type="ORF">B2A_05804</name>
</gene>
<evidence type="ECO:0000259" key="2">
    <source>
        <dbReference type="Pfam" id="PF03880"/>
    </source>
</evidence>
<dbReference type="InterPro" id="IPR005580">
    <property type="entry name" value="DbpA/CsdA_RNA-bd_dom"/>
</dbReference>
<feature type="domain" description="DEAD box helicase DbpA/CsdA RNA-binding" evidence="2">
    <location>
        <begin position="47"/>
        <end position="98"/>
    </location>
</feature>
<feature type="compositionally biased region" description="Basic and acidic residues" evidence="1">
    <location>
        <begin position="1"/>
        <end position="24"/>
    </location>
</feature>
<feature type="non-terminal residue" evidence="3">
    <location>
        <position position="1"/>
    </location>
</feature>
<dbReference type="GO" id="GO:0016787">
    <property type="term" value="F:hydrolase activity"/>
    <property type="evidence" value="ECO:0007669"/>
    <property type="project" value="UniProtKB-KW"/>
</dbReference>
<dbReference type="EMBL" id="AUZZ01004048">
    <property type="protein sequence ID" value="EQD55290.1"/>
    <property type="molecule type" value="Genomic_DNA"/>
</dbReference>
<evidence type="ECO:0000313" key="3">
    <source>
        <dbReference type="EMBL" id="EQD55290.1"/>
    </source>
</evidence>
<feature type="compositionally biased region" description="Low complexity" evidence="1">
    <location>
        <begin position="28"/>
        <end position="39"/>
    </location>
</feature>
<dbReference type="InterPro" id="IPR012677">
    <property type="entry name" value="Nucleotide-bd_a/b_plait_sf"/>
</dbReference>
<reference evidence="3" key="1">
    <citation type="submission" date="2013-08" db="EMBL/GenBank/DDBJ databases">
        <authorList>
            <person name="Mendez C."/>
            <person name="Richter M."/>
            <person name="Ferrer M."/>
            <person name="Sanchez J."/>
        </authorList>
    </citation>
    <scope>NUCLEOTIDE SEQUENCE</scope>
</reference>
<dbReference type="AlphaFoldDB" id="T1BMR8"/>
<dbReference type="Pfam" id="PF03880">
    <property type="entry name" value="DbpA"/>
    <property type="match status" value="1"/>
</dbReference>
<reference evidence="3" key="2">
    <citation type="journal article" date="2014" name="ISME J.">
        <title>Microbial stratification in low pH oxic and suboxic macroscopic growths along an acid mine drainage.</title>
        <authorList>
            <person name="Mendez-Garcia C."/>
            <person name="Mesa V."/>
            <person name="Sprenger R.R."/>
            <person name="Richter M."/>
            <person name="Diez M.S."/>
            <person name="Solano J."/>
            <person name="Bargiela R."/>
            <person name="Golyshina O.V."/>
            <person name="Manteca A."/>
            <person name="Ramos J.L."/>
            <person name="Gallego J.R."/>
            <person name="Llorente I."/>
            <person name="Martins Dos Santos V.A."/>
            <person name="Jensen O.N."/>
            <person name="Pelaez A.I."/>
            <person name="Sanchez J."/>
            <person name="Ferrer M."/>
        </authorList>
    </citation>
    <scope>NUCLEOTIDE SEQUENCE</scope>
</reference>
<feature type="region of interest" description="Disordered" evidence="1">
    <location>
        <begin position="1"/>
        <end position="44"/>
    </location>
</feature>
<dbReference type="Gene3D" id="3.30.70.330">
    <property type="match status" value="1"/>
</dbReference>
<sequence length="100" mass="10229">DAPSAHAREFAPDARGERHERGERPAYSGAARGARASSGGTSGPLVTYRVEVGRRHGVKVGNLVGAIANEGGLDNSQIGSIALQGDHSFVDLPADLPAAT</sequence>
<keyword evidence="3" id="KW-0378">Hydrolase</keyword>
<dbReference type="EC" id="3.6.1.-" evidence="3"/>
<name>T1BMR8_9ZZZZ</name>
<proteinExistence type="predicted"/>
<feature type="non-terminal residue" evidence="3">
    <location>
        <position position="100"/>
    </location>
</feature>
<evidence type="ECO:0000256" key="1">
    <source>
        <dbReference type="SAM" id="MobiDB-lite"/>
    </source>
</evidence>
<accession>T1BMR8</accession>
<comment type="caution">
    <text evidence="3">The sequence shown here is derived from an EMBL/GenBank/DDBJ whole genome shotgun (WGS) entry which is preliminary data.</text>
</comment>
<protein>
    <submittedName>
        <fullName evidence="3">DbpA, RNA-binding domain protein</fullName>
        <ecNumber evidence="3">3.6.1.-</ecNumber>
    </submittedName>
</protein>
<organism evidence="3">
    <name type="scientific">mine drainage metagenome</name>
    <dbReference type="NCBI Taxonomy" id="410659"/>
    <lineage>
        <taxon>unclassified sequences</taxon>
        <taxon>metagenomes</taxon>
        <taxon>ecological metagenomes</taxon>
    </lineage>
</organism>